<gene>
    <name evidence="3" type="ORF">BDV95DRAFT_592999</name>
</gene>
<dbReference type="InterPro" id="IPR056599">
    <property type="entry name" value="AAA_lid_fung"/>
</dbReference>
<evidence type="ECO:0000259" key="2">
    <source>
        <dbReference type="SMART" id="SM00382"/>
    </source>
</evidence>
<dbReference type="GO" id="GO:0005524">
    <property type="term" value="F:ATP binding"/>
    <property type="evidence" value="ECO:0007669"/>
    <property type="project" value="InterPro"/>
</dbReference>
<dbReference type="EMBL" id="JAADJZ010000007">
    <property type="protein sequence ID" value="KAF2873675.1"/>
    <property type="molecule type" value="Genomic_DNA"/>
</dbReference>
<keyword evidence="4" id="KW-1185">Reference proteome</keyword>
<feature type="region of interest" description="Disordered" evidence="1">
    <location>
        <begin position="1"/>
        <end position="22"/>
    </location>
</feature>
<dbReference type="OrthoDB" id="10042665at2759"/>
<proteinExistence type="predicted"/>
<dbReference type="InterPro" id="IPR003593">
    <property type="entry name" value="AAA+_ATPase"/>
</dbReference>
<organism evidence="3 4">
    <name type="scientific">Massariosphaeria phaeospora</name>
    <dbReference type="NCBI Taxonomy" id="100035"/>
    <lineage>
        <taxon>Eukaryota</taxon>
        <taxon>Fungi</taxon>
        <taxon>Dikarya</taxon>
        <taxon>Ascomycota</taxon>
        <taxon>Pezizomycotina</taxon>
        <taxon>Dothideomycetes</taxon>
        <taxon>Pleosporomycetidae</taxon>
        <taxon>Pleosporales</taxon>
        <taxon>Pleosporales incertae sedis</taxon>
        <taxon>Massariosphaeria</taxon>
    </lineage>
</organism>
<dbReference type="InterPro" id="IPR003959">
    <property type="entry name" value="ATPase_AAA_core"/>
</dbReference>
<dbReference type="InterPro" id="IPR027417">
    <property type="entry name" value="P-loop_NTPase"/>
</dbReference>
<feature type="region of interest" description="Disordered" evidence="1">
    <location>
        <begin position="477"/>
        <end position="553"/>
    </location>
</feature>
<dbReference type="PANTHER" id="PTHR46411">
    <property type="entry name" value="FAMILY ATPASE, PUTATIVE-RELATED"/>
    <property type="match status" value="1"/>
</dbReference>
<dbReference type="Pfam" id="PF22942">
    <property type="entry name" value="DUF7025"/>
    <property type="match status" value="1"/>
</dbReference>
<feature type="compositionally biased region" description="Basic and acidic residues" evidence="1">
    <location>
        <begin position="532"/>
        <end position="553"/>
    </location>
</feature>
<evidence type="ECO:0000256" key="1">
    <source>
        <dbReference type="SAM" id="MobiDB-lite"/>
    </source>
</evidence>
<sequence length="574" mass="65535">MRRVAQMSSENSSSSNEDISSKLRNGSADTVTFDNLHHLFQSGDMVYKTQSPHQICQVWLTGLVDNVVFQIDAYYLGCDGLILIPIWERFNIPRYQGERRIVDIVLNPTVYFADIRGTLRDAIQSGKWYVILSTTMTHVGMRASTMGDQGSSSKETLIVDISVYREEHKGEILFHTFPADQFPSAPAEVQLDSLTDEHYAMCSKDIRAYNLQSHEWSRLHVDDLVKITSDPNPVGFENIALPDDHMKMIKALLRTNKGRELKCLLHGSPGVGKTFTTECAADFIQKPLYSISGHDLTRNAEKLEQQLMQHIRRAAKWDCVLVFEDADYLLERRDKGILFMTASEGIEFDSAFKSKIHVSLYYPPLDQKRTLGIWRMNLDKIDRSNDLFSKYFDIMEFGKAHWEDNPRLRYNGRQIRDAFTIAVGLAKSSPTPEGSFLLDDGHFRQVADILEKFDDHIFAEEETHSDSDSEAIPSVYAEDEDTRSDDSQLYSDLGPVPGIDGEDEDVQSDNSSLNSDFRPDLVDASNISKNFEVSEHQRRERTGGRRGEEEAIREAEREIADLRARRASYYRRPD</sequence>
<dbReference type="Gene3D" id="3.40.50.300">
    <property type="entry name" value="P-loop containing nucleotide triphosphate hydrolases"/>
    <property type="match status" value="1"/>
</dbReference>
<protein>
    <recommendedName>
        <fullName evidence="2">AAA+ ATPase domain-containing protein</fullName>
    </recommendedName>
</protein>
<reference evidence="3 4" key="1">
    <citation type="submission" date="2020-01" db="EMBL/GenBank/DDBJ databases">
        <authorList>
            <consortium name="DOE Joint Genome Institute"/>
            <person name="Haridas S."/>
            <person name="Albert R."/>
            <person name="Binder M."/>
            <person name="Bloem J."/>
            <person name="Labutti K."/>
            <person name="Salamov A."/>
            <person name="Andreopoulos B."/>
            <person name="Baker S.E."/>
            <person name="Barry K."/>
            <person name="Bills G."/>
            <person name="Bluhm B.H."/>
            <person name="Cannon C."/>
            <person name="Castanera R."/>
            <person name="Culley D.E."/>
            <person name="Daum C."/>
            <person name="Ezra D."/>
            <person name="Gonzalez J.B."/>
            <person name="Henrissat B."/>
            <person name="Kuo A."/>
            <person name="Liang C."/>
            <person name="Lipzen A."/>
            <person name="Lutzoni F."/>
            <person name="Magnuson J."/>
            <person name="Mondo S."/>
            <person name="Nolan M."/>
            <person name="Ohm R."/>
            <person name="Pangilinan J."/>
            <person name="Park H.-J.H."/>
            <person name="Ramirez L."/>
            <person name="Alfaro M."/>
            <person name="Sun H."/>
            <person name="Tritt A."/>
            <person name="Yoshinaga Y."/>
            <person name="Zwiers L.-H.L."/>
            <person name="Turgeon B.G."/>
            <person name="Goodwin S.B."/>
            <person name="Spatafora J.W."/>
            <person name="Crous P.W."/>
            <person name="Grigoriev I.V."/>
        </authorList>
    </citation>
    <scope>NUCLEOTIDE SEQUENCE [LARGE SCALE GENOMIC DNA]</scope>
    <source>
        <strain evidence="3 4">CBS 611.86</strain>
    </source>
</reference>
<dbReference type="Proteomes" id="UP000481861">
    <property type="component" value="Unassembled WGS sequence"/>
</dbReference>
<dbReference type="InterPro" id="IPR054289">
    <property type="entry name" value="DUF7025"/>
</dbReference>
<evidence type="ECO:0000313" key="4">
    <source>
        <dbReference type="Proteomes" id="UP000481861"/>
    </source>
</evidence>
<accession>A0A7C8MD39</accession>
<name>A0A7C8MD39_9PLEO</name>
<dbReference type="Pfam" id="PF23232">
    <property type="entry name" value="AAA_lid_13"/>
    <property type="match status" value="1"/>
</dbReference>
<dbReference type="SMART" id="SM00382">
    <property type="entry name" value="AAA"/>
    <property type="match status" value="1"/>
</dbReference>
<evidence type="ECO:0000313" key="3">
    <source>
        <dbReference type="EMBL" id="KAF2873675.1"/>
    </source>
</evidence>
<dbReference type="GO" id="GO:0016887">
    <property type="term" value="F:ATP hydrolysis activity"/>
    <property type="evidence" value="ECO:0007669"/>
    <property type="project" value="InterPro"/>
</dbReference>
<feature type="compositionally biased region" description="Low complexity" evidence="1">
    <location>
        <begin position="8"/>
        <end position="18"/>
    </location>
</feature>
<dbReference type="SUPFAM" id="SSF52540">
    <property type="entry name" value="P-loop containing nucleoside triphosphate hydrolases"/>
    <property type="match status" value="1"/>
</dbReference>
<dbReference type="PANTHER" id="PTHR46411:SF2">
    <property type="entry name" value="AAA+ ATPASE DOMAIN-CONTAINING PROTEIN"/>
    <property type="match status" value="1"/>
</dbReference>
<dbReference type="Pfam" id="PF00004">
    <property type="entry name" value="AAA"/>
    <property type="match status" value="1"/>
</dbReference>
<feature type="domain" description="AAA+ ATPase" evidence="2">
    <location>
        <begin position="259"/>
        <end position="366"/>
    </location>
</feature>
<comment type="caution">
    <text evidence="3">The sequence shown here is derived from an EMBL/GenBank/DDBJ whole genome shotgun (WGS) entry which is preliminary data.</text>
</comment>
<dbReference type="AlphaFoldDB" id="A0A7C8MD39"/>